<dbReference type="PANTHER" id="PTHR19944">
    <property type="entry name" value="MHC CLASS II-RELATED"/>
    <property type="match status" value="1"/>
</dbReference>
<dbReference type="InterPro" id="IPR014745">
    <property type="entry name" value="MHC_II_a/b_N"/>
</dbReference>
<keyword evidence="8" id="KW-0325">Glycoprotein</keyword>
<dbReference type="PANTHER" id="PTHR19944:SF99">
    <property type="entry name" value="HLA CLASS II HISTOCOMPATIBILITY ANTIGEN, DRB1 BETA CHAIN"/>
    <property type="match status" value="1"/>
</dbReference>
<feature type="chain" id="PRO_5025405017" description="MHC class II beta chain N-terminal domain-containing protein" evidence="11">
    <location>
        <begin position="25"/>
        <end position="591"/>
    </location>
</feature>
<proteinExistence type="predicted"/>
<keyword evidence="6" id="KW-0472">Membrane</keyword>
<dbReference type="FunFam" id="3.10.320.10:FF:000001">
    <property type="entry name" value="HLA class II histocompatibility antigen, DRB1-1 beta chain"/>
    <property type="match status" value="1"/>
</dbReference>
<keyword evidence="14" id="KW-1185">Reference proteome</keyword>
<feature type="signal peptide" evidence="11">
    <location>
        <begin position="1"/>
        <end position="24"/>
    </location>
</feature>
<evidence type="ECO:0000259" key="12">
    <source>
        <dbReference type="SMART" id="SM00921"/>
    </source>
</evidence>
<dbReference type="GO" id="GO:0002504">
    <property type="term" value="P:antigen processing and presentation of peptide or polysaccharide antigen via MHC class II"/>
    <property type="evidence" value="ECO:0007669"/>
    <property type="project" value="UniProtKB-KW"/>
</dbReference>
<feature type="domain" description="MHC class II beta chain N-terminal" evidence="12">
    <location>
        <begin position="37"/>
        <end position="111"/>
    </location>
</feature>
<dbReference type="Ensembl" id="ENSTGUT00000022039.1">
    <property type="protein sequence ID" value="ENSTGUP00000032224.1"/>
    <property type="gene ID" value="ENSTGUG00000019166.1"/>
</dbReference>
<keyword evidence="5" id="KW-1064">Adaptive immunity</keyword>
<feature type="compositionally biased region" description="Basic residues" evidence="10">
    <location>
        <begin position="423"/>
        <end position="445"/>
    </location>
</feature>
<evidence type="ECO:0000313" key="14">
    <source>
        <dbReference type="Proteomes" id="UP000007754"/>
    </source>
</evidence>
<evidence type="ECO:0000256" key="2">
    <source>
        <dbReference type="ARBA" id="ARBA00022692"/>
    </source>
</evidence>
<dbReference type="InterPro" id="IPR000353">
    <property type="entry name" value="MHC_II_b_N"/>
</dbReference>
<accession>A0A674HBD2</accession>
<evidence type="ECO:0000256" key="4">
    <source>
        <dbReference type="ARBA" id="ARBA00022989"/>
    </source>
</evidence>
<evidence type="ECO:0000313" key="13">
    <source>
        <dbReference type="Ensembl" id="ENSTGUP00000032224.1"/>
    </source>
</evidence>
<dbReference type="AlphaFoldDB" id="A0A674HBD2"/>
<reference evidence="13" key="2">
    <citation type="submission" date="2025-09" db="UniProtKB">
        <authorList>
            <consortium name="Ensembl"/>
        </authorList>
    </citation>
    <scope>IDENTIFICATION</scope>
</reference>
<keyword evidence="9" id="KW-0491">MHC II</keyword>
<evidence type="ECO:0000256" key="8">
    <source>
        <dbReference type="ARBA" id="ARBA00023180"/>
    </source>
</evidence>
<dbReference type="Pfam" id="PF00969">
    <property type="entry name" value="MHC_II_beta"/>
    <property type="match status" value="1"/>
</dbReference>
<name>A0A674HBD2_TAEGU</name>
<dbReference type="GO" id="GO:0002250">
    <property type="term" value="P:adaptive immune response"/>
    <property type="evidence" value="ECO:0007669"/>
    <property type="project" value="UniProtKB-KW"/>
</dbReference>
<protein>
    <recommendedName>
        <fullName evidence="12">MHC class II beta chain N-terminal domain-containing protein</fullName>
    </recommendedName>
</protein>
<feature type="region of interest" description="Disordered" evidence="10">
    <location>
        <begin position="405"/>
        <end position="462"/>
    </location>
</feature>
<dbReference type="SMART" id="SM00921">
    <property type="entry name" value="MHC_II_beta"/>
    <property type="match status" value="1"/>
</dbReference>
<dbReference type="Gene3D" id="3.10.320.10">
    <property type="entry name" value="Class II Histocompatibility Antigen, M Beta Chain, Chain B, domain 1"/>
    <property type="match status" value="1"/>
</dbReference>
<evidence type="ECO:0000256" key="6">
    <source>
        <dbReference type="ARBA" id="ARBA00023136"/>
    </source>
</evidence>
<evidence type="ECO:0000256" key="11">
    <source>
        <dbReference type="SAM" id="SignalP"/>
    </source>
</evidence>
<keyword evidence="7" id="KW-1015">Disulfide bond</keyword>
<comment type="subcellular location">
    <subcellularLocation>
        <location evidence="1">Membrane</location>
        <topology evidence="1">Single-pass type I membrane protein</topology>
    </subcellularLocation>
</comment>
<evidence type="ECO:0000256" key="1">
    <source>
        <dbReference type="ARBA" id="ARBA00004479"/>
    </source>
</evidence>
<evidence type="ECO:0000256" key="7">
    <source>
        <dbReference type="ARBA" id="ARBA00023157"/>
    </source>
</evidence>
<organism evidence="13 14">
    <name type="scientific">Taeniopygia guttata</name>
    <name type="common">Zebra finch</name>
    <name type="synonym">Poephila guttata</name>
    <dbReference type="NCBI Taxonomy" id="59729"/>
    <lineage>
        <taxon>Eukaryota</taxon>
        <taxon>Metazoa</taxon>
        <taxon>Chordata</taxon>
        <taxon>Craniata</taxon>
        <taxon>Vertebrata</taxon>
        <taxon>Euteleostomi</taxon>
        <taxon>Archelosauria</taxon>
        <taxon>Archosauria</taxon>
        <taxon>Dinosauria</taxon>
        <taxon>Saurischia</taxon>
        <taxon>Theropoda</taxon>
        <taxon>Coelurosauria</taxon>
        <taxon>Aves</taxon>
        <taxon>Neognathae</taxon>
        <taxon>Neoaves</taxon>
        <taxon>Telluraves</taxon>
        <taxon>Australaves</taxon>
        <taxon>Passeriformes</taxon>
        <taxon>Passeroidea</taxon>
        <taxon>Estrildidae</taxon>
        <taxon>Estrildinae</taxon>
        <taxon>Taeniopygia</taxon>
    </lineage>
</organism>
<feature type="region of interest" description="Disordered" evidence="10">
    <location>
        <begin position="356"/>
        <end position="382"/>
    </location>
</feature>
<feature type="region of interest" description="Disordered" evidence="10">
    <location>
        <begin position="195"/>
        <end position="228"/>
    </location>
</feature>
<evidence type="ECO:0000256" key="9">
    <source>
        <dbReference type="ARBA" id="ARBA00023182"/>
    </source>
</evidence>
<dbReference type="GO" id="GO:0042613">
    <property type="term" value="C:MHC class II protein complex"/>
    <property type="evidence" value="ECO:0007669"/>
    <property type="project" value="UniProtKB-KW"/>
</dbReference>
<feature type="region of interest" description="Disordered" evidence="10">
    <location>
        <begin position="246"/>
        <end position="278"/>
    </location>
</feature>
<feature type="compositionally biased region" description="Basic and acidic residues" evidence="10">
    <location>
        <begin position="216"/>
        <end position="228"/>
    </location>
</feature>
<dbReference type="GeneTree" id="ENSGT00950000183127"/>
<dbReference type="InterPro" id="IPR011162">
    <property type="entry name" value="MHC_I/II-like_Ag-recog"/>
</dbReference>
<keyword evidence="11" id="KW-0732">Signal</keyword>
<evidence type="ECO:0000256" key="3">
    <source>
        <dbReference type="ARBA" id="ARBA00022859"/>
    </source>
</evidence>
<evidence type="ECO:0000256" key="5">
    <source>
        <dbReference type="ARBA" id="ARBA00023130"/>
    </source>
</evidence>
<dbReference type="SUPFAM" id="SSF54452">
    <property type="entry name" value="MHC antigen-recognition domain"/>
    <property type="match status" value="1"/>
</dbReference>
<keyword evidence="4" id="KW-1133">Transmembrane helix</keyword>
<feature type="compositionally biased region" description="Low complexity" evidence="10">
    <location>
        <begin position="255"/>
        <end position="266"/>
    </location>
</feature>
<reference evidence="13" key="1">
    <citation type="submission" date="2025-08" db="UniProtKB">
        <authorList>
            <consortium name="Ensembl"/>
        </authorList>
    </citation>
    <scope>IDENTIFICATION</scope>
</reference>
<keyword evidence="2" id="KW-0812">Transmembrane</keyword>
<evidence type="ECO:0000256" key="10">
    <source>
        <dbReference type="SAM" id="MobiDB-lite"/>
    </source>
</evidence>
<dbReference type="InterPro" id="IPR050160">
    <property type="entry name" value="MHC/Immunoglobulin"/>
</dbReference>
<sequence length="591" mass="62377">MGRGAAAGAVLVALVALGAAPAAGAELSAVLQFMGKSECHFTNGTEKVRFVERHIYNRLQYAMFDSDVGEYVGFTPFGEKQARYWNSNPEIMEYKRGQVDNYCRHNYRVFAPFSVERRGERGAELSLVPSSSQPGPGRLPLLRAGFLPCPDPGEVVPGPAGALGARGGHRGGPQRGTGATSCWCCWKPPPGAAHLQLPGGARQPGAPPEPELGDAAGRRPQQDADGHRGLRLGLALPGAGARLLPAQEGPGGCRGSCPPRAGAAELPPGPPARPHPLFSARRAPELPAAAAAPRGLGPGRDPPLRPRGDFGGVPCPPQPRCRSAPARPLPVLPIKLPSWPRGRLWGAGWGEGFGGAVGTGLGKGRGTEGWRRRRRRRSREELPGRFLGSPALFWGFCAHAAPAALQPRGRRSPPALPSLSRPNRSRSRLSPRRKPGPPPPSKRRCSTAPAIPIDSRGRLRSPAPGALRLSAALSGICHSRGAGKPRNGEHPPVCIGNIPLSALGTSPCVHWEHPPVCIGNIPLCALGTSPCVHWEHPPVCPGNIPLCAPGTSPCVHWEHPPVCIGNIPLCALGTSPCVHWEHPCCLQGRQW</sequence>
<keyword evidence="3" id="KW-0391">Immunity</keyword>
<dbReference type="Proteomes" id="UP000007754">
    <property type="component" value="Unplaced"/>
</dbReference>